<keyword evidence="4" id="KW-1185">Reference proteome</keyword>
<dbReference type="PANTHER" id="PTHR13379">
    <property type="entry name" value="UNCHARACTERIZED DUF1308"/>
    <property type="match status" value="1"/>
</dbReference>
<evidence type="ECO:0000313" key="4">
    <source>
        <dbReference type="Proteomes" id="UP000241818"/>
    </source>
</evidence>
<feature type="domain" description="DUF1308" evidence="2">
    <location>
        <begin position="273"/>
        <end position="360"/>
    </location>
</feature>
<dbReference type="EMBL" id="KZ679014">
    <property type="protein sequence ID" value="PSS12989.1"/>
    <property type="molecule type" value="Genomic_DNA"/>
</dbReference>
<dbReference type="AlphaFoldDB" id="A0A2T3AWE8"/>
<dbReference type="PANTHER" id="PTHR13379:SF0">
    <property type="entry name" value="UPF0415 PROTEIN C7ORF25"/>
    <property type="match status" value="1"/>
</dbReference>
<feature type="region of interest" description="Disordered" evidence="1">
    <location>
        <begin position="454"/>
        <end position="484"/>
    </location>
</feature>
<accession>A0A2T3AWE8</accession>
<dbReference type="InterPro" id="IPR010733">
    <property type="entry name" value="DUF1308"/>
</dbReference>
<proteinExistence type="predicted"/>
<dbReference type="Pfam" id="PF07000">
    <property type="entry name" value="DUF1308"/>
    <property type="match status" value="1"/>
</dbReference>
<dbReference type="OrthoDB" id="441890at2759"/>
<sequence>MGSLDISDSFNGHVESAKDYEGESHVLDMQQRARLLLEELEQFQTYLKEKKKEDTVHLSSFKTDVQHELKLLEKFSNMDATDEKAAHTLRSSNFTFFDYVWSTAKTCTGVTAIRKWFSLHPKGRTPAHNRAQNRSYVTMVDIVAQNGSEWVKVSSVTEKRIIWDLAKAGYAASSDDDDDYQEEIDDSIGLVKQVKTLIQASSSTRVRYRHPTIRLVLPRVRKDGHKQVRDVLDQIRALGVIVQTEEDIPRSAPVAEVLPQIAADRFASFSATINLDCTVLLAFVSDLSHGRVEPKDWHNKDIARQIRLEAEDQLLPNSLWPACGERKLVCTREAAIRMHEIVNIIGTETEKKRAALLIDQGDDDKTHLTSAQRIEEFQKLSDYQIPPNWNLPVAVIDIDLDSIKSSLPPVVTEVEKLLININQSVFLYGWSAGQTTMSSNGSVAKSIEAKIEENRVHDSDSGPDIWLCPTSRSLVGKEKERRKP</sequence>
<name>A0A2T3AWE8_AMORE</name>
<dbReference type="InParanoid" id="A0A2T3AWE8"/>
<gene>
    <name evidence="3" type="ORF">M430DRAFT_105723</name>
</gene>
<evidence type="ECO:0000256" key="1">
    <source>
        <dbReference type="SAM" id="MobiDB-lite"/>
    </source>
</evidence>
<organism evidence="3 4">
    <name type="scientific">Amorphotheca resinae ATCC 22711</name>
    <dbReference type="NCBI Taxonomy" id="857342"/>
    <lineage>
        <taxon>Eukaryota</taxon>
        <taxon>Fungi</taxon>
        <taxon>Dikarya</taxon>
        <taxon>Ascomycota</taxon>
        <taxon>Pezizomycotina</taxon>
        <taxon>Leotiomycetes</taxon>
        <taxon>Helotiales</taxon>
        <taxon>Amorphothecaceae</taxon>
        <taxon>Amorphotheca</taxon>
    </lineage>
</organism>
<evidence type="ECO:0000259" key="2">
    <source>
        <dbReference type="Pfam" id="PF07000"/>
    </source>
</evidence>
<dbReference type="GeneID" id="36569105"/>
<feature type="compositionally biased region" description="Basic and acidic residues" evidence="1">
    <location>
        <begin position="475"/>
        <end position="484"/>
    </location>
</feature>
<dbReference type="Proteomes" id="UP000241818">
    <property type="component" value="Unassembled WGS sequence"/>
</dbReference>
<dbReference type="RefSeq" id="XP_024718980.1">
    <property type="nucleotide sequence ID" value="XM_024861024.1"/>
</dbReference>
<evidence type="ECO:0000313" key="3">
    <source>
        <dbReference type="EMBL" id="PSS12989.1"/>
    </source>
</evidence>
<reference evidence="3 4" key="1">
    <citation type="journal article" date="2018" name="New Phytol.">
        <title>Comparative genomics and transcriptomics depict ericoid mycorrhizal fungi as versatile saprotrophs and plant mutualists.</title>
        <authorList>
            <person name="Martino E."/>
            <person name="Morin E."/>
            <person name="Grelet G.A."/>
            <person name="Kuo A."/>
            <person name="Kohler A."/>
            <person name="Daghino S."/>
            <person name="Barry K.W."/>
            <person name="Cichocki N."/>
            <person name="Clum A."/>
            <person name="Dockter R.B."/>
            <person name="Hainaut M."/>
            <person name="Kuo R.C."/>
            <person name="LaButti K."/>
            <person name="Lindahl B.D."/>
            <person name="Lindquist E.A."/>
            <person name="Lipzen A."/>
            <person name="Khouja H.R."/>
            <person name="Magnuson J."/>
            <person name="Murat C."/>
            <person name="Ohm R.A."/>
            <person name="Singer S.W."/>
            <person name="Spatafora J.W."/>
            <person name="Wang M."/>
            <person name="Veneault-Fourrey C."/>
            <person name="Henrissat B."/>
            <person name="Grigoriev I.V."/>
            <person name="Martin F.M."/>
            <person name="Perotto S."/>
        </authorList>
    </citation>
    <scope>NUCLEOTIDE SEQUENCE [LARGE SCALE GENOMIC DNA]</scope>
    <source>
        <strain evidence="3 4">ATCC 22711</strain>
    </source>
</reference>
<protein>
    <recommendedName>
        <fullName evidence="2">DUF1308 domain-containing protein</fullName>
    </recommendedName>
</protein>